<dbReference type="EMBL" id="LGRV01000001">
    <property type="protein sequence ID" value="KOS71726.1"/>
    <property type="molecule type" value="Genomic_DNA"/>
</dbReference>
<keyword evidence="3" id="KW-1185">Reference proteome</keyword>
<gene>
    <name evidence="2" type="ORF">AEA09_01735</name>
</gene>
<name>A0ABR5K5S2_9BACI</name>
<proteinExistence type="predicted"/>
<evidence type="ECO:0000313" key="2">
    <source>
        <dbReference type="EMBL" id="KOS71726.1"/>
    </source>
</evidence>
<sequence>MHCQLPLQGKSQYEASISPNYRNSACGPTTIHVILQYLGAPTPSINQLYEMLGGTKIGLFKWRLIRNLRMLLPAWNVRTCTLKEALQEIDEGRPVAMRFDRYFSLQWCNKKSTYAYHWVPLIGYKIQQDELSLIFHDNGGSDRESEIRLSRYQDNVKVLSFVKIAPKQVNIKNVLVSKLK</sequence>
<organism evidence="2 3">
    <name type="scientific">Lysinibacillus contaminans</name>
    <dbReference type="NCBI Taxonomy" id="1293441"/>
    <lineage>
        <taxon>Bacteria</taxon>
        <taxon>Bacillati</taxon>
        <taxon>Bacillota</taxon>
        <taxon>Bacilli</taxon>
        <taxon>Bacillales</taxon>
        <taxon>Bacillaceae</taxon>
        <taxon>Lysinibacillus</taxon>
    </lineage>
</organism>
<dbReference type="Pfam" id="PF13529">
    <property type="entry name" value="Peptidase_C39_2"/>
    <property type="match status" value="1"/>
</dbReference>
<protein>
    <recommendedName>
        <fullName evidence="1">Peptidase C39-like domain-containing protein</fullName>
    </recommendedName>
</protein>
<comment type="caution">
    <text evidence="2">The sequence shown here is derived from an EMBL/GenBank/DDBJ whole genome shotgun (WGS) entry which is preliminary data.</text>
</comment>
<feature type="domain" description="Peptidase C39-like" evidence="1">
    <location>
        <begin position="22"/>
        <end position="130"/>
    </location>
</feature>
<reference evidence="3" key="1">
    <citation type="submission" date="2015-07" db="EMBL/GenBank/DDBJ databases">
        <title>Fjat-14205 dsm 2895.</title>
        <authorList>
            <person name="Liu B."/>
            <person name="Wang J."/>
            <person name="Zhu Y."/>
            <person name="Liu G."/>
            <person name="Chen Q."/>
            <person name="Chen Z."/>
            <person name="Lan J."/>
            <person name="Che J."/>
            <person name="Ge C."/>
            <person name="Shi H."/>
            <person name="Pan Z."/>
            <person name="Liu X."/>
        </authorList>
    </citation>
    <scope>NUCLEOTIDE SEQUENCE [LARGE SCALE GENOMIC DNA]</scope>
    <source>
        <strain evidence="3">DSM 25560</strain>
    </source>
</reference>
<dbReference type="RefSeq" id="WP_053582195.1">
    <property type="nucleotide sequence ID" value="NZ_LGRV01000001.1"/>
</dbReference>
<accession>A0ABR5K5S2</accession>
<dbReference type="Proteomes" id="UP000050668">
    <property type="component" value="Unassembled WGS sequence"/>
</dbReference>
<evidence type="ECO:0000259" key="1">
    <source>
        <dbReference type="Pfam" id="PF13529"/>
    </source>
</evidence>
<dbReference type="InterPro" id="IPR039564">
    <property type="entry name" value="Peptidase_C39-like"/>
</dbReference>
<evidence type="ECO:0000313" key="3">
    <source>
        <dbReference type="Proteomes" id="UP000050668"/>
    </source>
</evidence>